<organism evidence="6 7">
    <name type="scientific">Roseburia inulinivorans DSM 16841</name>
    <dbReference type="NCBI Taxonomy" id="622312"/>
    <lineage>
        <taxon>Bacteria</taxon>
        <taxon>Bacillati</taxon>
        <taxon>Bacillota</taxon>
        <taxon>Clostridia</taxon>
        <taxon>Lachnospirales</taxon>
        <taxon>Lachnospiraceae</taxon>
        <taxon>Roseburia</taxon>
    </lineage>
</organism>
<evidence type="ECO:0000256" key="3">
    <source>
        <dbReference type="ARBA" id="ARBA00022729"/>
    </source>
</evidence>
<dbReference type="Pfam" id="PF17802">
    <property type="entry name" value="SpaA"/>
    <property type="match status" value="5"/>
</dbReference>
<dbReference type="EMBL" id="ACFY01000057">
    <property type="protein sequence ID" value="EEG94734.1"/>
    <property type="molecule type" value="Genomic_DNA"/>
</dbReference>
<evidence type="ECO:0000313" key="7">
    <source>
        <dbReference type="Proteomes" id="UP000003561"/>
    </source>
</evidence>
<protein>
    <submittedName>
        <fullName evidence="6">LPXTG-motif cell wall anchor domain protein</fullName>
    </submittedName>
</protein>
<keyword evidence="3" id="KW-0732">Signal</keyword>
<evidence type="ECO:0000256" key="4">
    <source>
        <dbReference type="SAM" id="Phobius"/>
    </source>
</evidence>
<dbReference type="InterPro" id="IPR013783">
    <property type="entry name" value="Ig-like_fold"/>
</dbReference>
<dbReference type="PANTHER" id="PTHR36108">
    <property type="entry name" value="COLOSSIN-B-RELATED"/>
    <property type="match status" value="1"/>
</dbReference>
<dbReference type="AlphaFoldDB" id="C0FRQ9"/>
<evidence type="ECO:0000256" key="1">
    <source>
        <dbReference type="ARBA" id="ARBA00007257"/>
    </source>
</evidence>
<evidence type="ECO:0000259" key="5">
    <source>
        <dbReference type="Pfam" id="PF17802"/>
    </source>
</evidence>
<accession>C0FRQ9</accession>
<name>C0FRQ9_9FIRM</name>
<dbReference type="eggNOG" id="COG4932">
    <property type="taxonomic scope" value="Bacteria"/>
</dbReference>
<dbReference type="SUPFAM" id="SSF49478">
    <property type="entry name" value="Cna protein B-type domain"/>
    <property type="match status" value="1"/>
</dbReference>
<feature type="domain" description="SpaA-like prealbumin fold" evidence="5">
    <location>
        <begin position="42"/>
        <end position="119"/>
    </location>
</feature>
<dbReference type="PANTHER" id="PTHR36108:SF13">
    <property type="entry name" value="COLOSSIN-B-RELATED"/>
    <property type="match status" value="1"/>
</dbReference>
<feature type="domain" description="SpaA-like prealbumin fold" evidence="5">
    <location>
        <begin position="537"/>
        <end position="622"/>
    </location>
</feature>
<feature type="transmembrane region" description="Helical" evidence="4">
    <location>
        <begin position="643"/>
        <end position="663"/>
    </location>
</feature>
<keyword evidence="4" id="KW-0812">Transmembrane</keyword>
<reference evidence="6 7" key="2">
    <citation type="submission" date="2009-03" db="EMBL/GenBank/DDBJ databases">
        <title>Draft genome sequence of Roseburia inulinivorans (DSM 16841).</title>
        <authorList>
            <person name="Sudarsanam P."/>
            <person name="Ley R."/>
            <person name="Guruge J."/>
            <person name="Turnbaugh P.J."/>
            <person name="Mahowald M."/>
            <person name="Liep D."/>
            <person name="Gordon J."/>
        </authorList>
    </citation>
    <scope>NUCLEOTIDE SEQUENCE [LARGE SCALE GENOMIC DNA]</scope>
    <source>
        <strain evidence="6 7">DSM 16841</strain>
    </source>
</reference>
<feature type="domain" description="SpaA-like prealbumin fold" evidence="5">
    <location>
        <begin position="233"/>
        <end position="326"/>
    </location>
</feature>
<keyword evidence="2" id="KW-0964">Secreted</keyword>
<dbReference type="Gene3D" id="2.60.40.10">
    <property type="entry name" value="Immunoglobulins"/>
    <property type="match status" value="5"/>
</dbReference>
<dbReference type="InterPro" id="IPR041033">
    <property type="entry name" value="SpaA_PFL_dom_1"/>
</dbReference>
<sequence length="680" mass="75996">MESTTPENLKTIDPFVVNVENDSREPMQWRVFDDRPFEFLLKIVKKDAQTGNTVLKAGASYKIYDVTNKKYVEQVVQYPKKEKISVFETNEEGYLITPQELKCSTYRIEEVKAPEGFVRQGSEESLYDGTTIISPLEQTTKGTYKENPQSGIVITVSSNTAHQIDPDTGAAIVEVEQKNDEQVGSLLLTKKGEQLTEVTGDSVLAKVKALVSKVRNAVSGKEETGIYKGFKYEETGVEGAEFEIYAKDTIYSPDGAKDEAGNPVVRYEKDDLVAKLTTDENGTAVINNLPLGTYYLKEVVAGENFVLNTEQKEFTLTAEDDTQAVVYEGVTYKNERQKVFVSVEKKDSVTGEKLEGVIFGLYAAEDILSNQGEVLVEKDTLLEKKATDAKGTLTFDSDLPHGKYYVKEEVRKAGYLPNEEVWNVDATYENQNLAKIELNKEVENQPTETRITKTDATTGNELEGAKLQVIDKDGNVVEEWVSSKEEHVIYGLPEGSYTLHEELAPYEDGYVSASDVMFEVKEDGSVTKVEMKDEYSKVEISKTDLTTGKELEGAKLQIIRKDGTVLEEWITDGKPHSVEKLPVNEELTLREITAPDGYEIAEDVTFTLKDTMEVQKVEMKDARTPEKTTEKTNAPKTGDNQKIWAFVLLALASAGTATGVTVYRRKKSKMTDNKKETEEK</sequence>
<evidence type="ECO:0000256" key="2">
    <source>
        <dbReference type="ARBA" id="ARBA00022525"/>
    </source>
</evidence>
<comment type="similarity">
    <text evidence="1">Belongs to the serine-aspartate repeat-containing protein (SDr) family.</text>
</comment>
<dbReference type="Proteomes" id="UP000003561">
    <property type="component" value="Unassembled WGS sequence"/>
</dbReference>
<evidence type="ECO:0000313" key="6">
    <source>
        <dbReference type="EMBL" id="EEG94734.1"/>
    </source>
</evidence>
<proteinExistence type="inferred from homology"/>
<keyword evidence="4" id="KW-0472">Membrane</keyword>
<feature type="domain" description="SpaA-like prealbumin fold" evidence="5">
    <location>
        <begin position="449"/>
        <end position="534"/>
    </location>
</feature>
<keyword evidence="4" id="KW-1133">Transmembrane helix</keyword>
<feature type="domain" description="SpaA-like prealbumin fold" evidence="5">
    <location>
        <begin position="341"/>
        <end position="439"/>
    </location>
</feature>
<comment type="caution">
    <text evidence="6">The sequence shown here is derived from an EMBL/GenBank/DDBJ whole genome shotgun (WGS) entry which is preliminary data.</text>
</comment>
<reference evidence="6 7" key="1">
    <citation type="submission" date="2009-02" db="EMBL/GenBank/DDBJ databases">
        <authorList>
            <person name="Fulton L."/>
            <person name="Clifton S."/>
            <person name="Fulton B."/>
            <person name="Xu J."/>
            <person name="Minx P."/>
            <person name="Pepin K.H."/>
            <person name="Johnson M."/>
            <person name="Bhonagiri V."/>
            <person name="Nash W.E."/>
            <person name="Mardis E.R."/>
            <person name="Wilson R.K."/>
        </authorList>
    </citation>
    <scope>NUCLEOTIDE SEQUENCE [LARGE SCALE GENOMIC DNA]</scope>
    <source>
        <strain evidence="6 7">DSM 16841</strain>
    </source>
</reference>
<gene>
    <name evidence="6" type="ORF">ROSEINA2194_01415</name>
</gene>